<dbReference type="Proteomes" id="UP000774617">
    <property type="component" value="Unassembled WGS sequence"/>
</dbReference>
<organism evidence="1 2">
    <name type="scientific">Macrophomina phaseolina</name>
    <dbReference type="NCBI Taxonomy" id="35725"/>
    <lineage>
        <taxon>Eukaryota</taxon>
        <taxon>Fungi</taxon>
        <taxon>Dikarya</taxon>
        <taxon>Ascomycota</taxon>
        <taxon>Pezizomycotina</taxon>
        <taxon>Dothideomycetes</taxon>
        <taxon>Dothideomycetes incertae sedis</taxon>
        <taxon>Botryosphaeriales</taxon>
        <taxon>Botryosphaeriaceae</taxon>
        <taxon>Macrophomina</taxon>
    </lineage>
</organism>
<protein>
    <submittedName>
        <fullName evidence="1">Nucleoside phosphorylase domain-containing protein</fullName>
    </submittedName>
</protein>
<dbReference type="InterPro" id="IPR035994">
    <property type="entry name" value="Nucleoside_phosphorylase_sf"/>
</dbReference>
<evidence type="ECO:0000313" key="1">
    <source>
        <dbReference type="EMBL" id="KAH7044579.1"/>
    </source>
</evidence>
<sequence length="313" mass="34281">MAYTTDAGSDPDKYTVGWISAISIEAAQNDNNVYILAEMAGHNVVIAVLPEGEYLTGAAASVATTVLRTFKNVRIRLIVGVGGEAPSKDSNIRLGDVVVSSPRAGMGGSFEYDYGKTIQGQAFEHTCFFSLPPSLPRSAVSHLKTQYEDSGHHIDASIKSVIRGKPRLKKKHGWPENSSLWPSVSTLVCAESCDAATEHVIHRRQRDGDEDDPAIHYWAIASANQLIKYALLRDQFSKEHGFLRFGMEAAALMIDFLCLVVRGICDYSDTHKNKQWRGHASITAAAYTKDLLRRVSPSRVNAEETLAMAVSAR</sequence>
<comment type="caution">
    <text evidence="1">The sequence shown here is derived from an EMBL/GenBank/DDBJ whole genome shotgun (WGS) entry which is preliminary data.</text>
</comment>
<name>A0ABQ8G4M3_9PEZI</name>
<reference evidence="1 2" key="1">
    <citation type="journal article" date="2021" name="Nat. Commun.">
        <title>Genetic determinants of endophytism in the Arabidopsis root mycobiome.</title>
        <authorList>
            <person name="Mesny F."/>
            <person name="Miyauchi S."/>
            <person name="Thiergart T."/>
            <person name="Pickel B."/>
            <person name="Atanasova L."/>
            <person name="Karlsson M."/>
            <person name="Huettel B."/>
            <person name="Barry K.W."/>
            <person name="Haridas S."/>
            <person name="Chen C."/>
            <person name="Bauer D."/>
            <person name="Andreopoulos W."/>
            <person name="Pangilinan J."/>
            <person name="LaButti K."/>
            <person name="Riley R."/>
            <person name="Lipzen A."/>
            <person name="Clum A."/>
            <person name="Drula E."/>
            <person name="Henrissat B."/>
            <person name="Kohler A."/>
            <person name="Grigoriev I.V."/>
            <person name="Martin F.M."/>
            <person name="Hacquard S."/>
        </authorList>
    </citation>
    <scope>NUCLEOTIDE SEQUENCE [LARGE SCALE GENOMIC DNA]</scope>
    <source>
        <strain evidence="1 2">MPI-SDFR-AT-0080</strain>
    </source>
</reference>
<evidence type="ECO:0000313" key="2">
    <source>
        <dbReference type="Proteomes" id="UP000774617"/>
    </source>
</evidence>
<keyword evidence="2" id="KW-1185">Reference proteome</keyword>
<dbReference type="SUPFAM" id="SSF53167">
    <property type="entry name" value="Purine and uridine phosphorylases"/>
    <property type="match status" value="1"/>
</dbReference>
<dbReference type="EMBL" id="JAGTJR010000020">
    <property type="protein sequence ID" value="KAH7044579.1"/>
    <property type="molecule type" value="Genomic_DNA"/>
</dbReference>
<accession>A0ABQ8G4M3</accession>
<dbReference type="PANTHER" id="PTHR46082">
    <property type="entry name" value="ATP/GTP-BINDING PROTEIN-RELATED"/>
    <property type="match status" value="1"/>
</dbReference>
<gene>
    <name evidence="1" type="ORF">B0J12DRAFT_759876</name>
</gene>
<dbReference type="Gene3D" id="3.40.50.1580">
    <property type="entry name" value="Nucleoside phosphorylase domain"/>
    <property type="match status" value="1"/>
</dbReference>
<dbReference type="InterPro" id="IPR053137">
    <property type="entry name" value="NLR-like"/>
</dbReference>
<proteinExistence type="predicted"/>
<dbReference type="PANTHER" id="PTHR46082:SF11">
    <property type="entry name" value="AAA+ ATPASE DOMAIN-CONTAINING PROTEIN-RELATED"/>
    <property type="match status" value="1"/>
</dbReference>